<dbReference type="AlphaFoldDB" id="A0A0A9EDL1"/>
<reference evidence="1" key="2">
    <citation type="journal article" date="2015" name="Data Brief">
        <title>Shoot transcriptome of the giant reed, Arundo donax.</title>
        <authorList>
            <person name="Barrero R.A."/>
            <person name="Guerrero F.D."/>
            <person name="Moolhuijzen P."/>
            <person name="Goolsby J.A."/>
            <person name="Tidwell J."/>
            <person name="Bellgard S.E."/>
            <person name="Bellgard M.I."/>
        </authorList>
    </citation>
    <scope>NUCLEOTIDE SEQUENCE</scope>
    <source>
        <tissue evidence="1">Shoot tissue taken approximately 20 cm above the soil surface</tissue>
    </source>
</reference>
<dbReference type="EMBL" id="GBRH01201915">
    <property type="protein sequence ID" value="JAD95980.1"/>
    <property type="molecule type" value="Transcribed_RNA"/>
</dbReference>
<sequence length="73" mass="8693">MYHWTSLKGYMIIGMTRGRKRECRSFDIFSLLCGRFTSNSYMIGRRRFTECRVHQMGTKKRNCPQNLHCLPSV</sequence>
<evidence type="ECO:0000313" key="1">
    <source>
        <dbReference type="EMBL" id="JAD95980.1"/>
    </source>
</evidence>
<protein>
    <submittedName>
        <fullName evidence="1">Uncharacterized protein</fullName>
    </submittedName>
</protein>
<name>A0A0A9EDL1_ARUDO</name>
<proteinExistence type="predicted"/>
<accession>A0A0A9EDL1</accession>
<reference evidence="1" key="1">
    <citation type="submission" date="2014-09" db="EMBL/GenBank/DDBJ databases">
        <authorList>
            <person name="Magalhaes I.L.F."/>
            <person name="Oliveira U."/>
            <person name="Santos F.R."/>
            <person name="Vidigal T.H.D.A."/>
            <person name="Brescovit A.D."/>
            <person name="Santos A.J."/>
        </authorList>
    </citation>
    <scope>NUCLEOTIDE SEQUENCE</scope>
    <source>
        <tissue evidence="1">Shoot tissue taken approximately 20 cm above the soil surface</tissue>
    </source>
</reference>
<organism evidence="1">
    <name type="scientific">Arundo donax</name>
    <name type="common">Giant reed</name>
    <name type="synonym">Donax arundinaceus</name>
    <dbReference type="NCBI Taxonomy" id="35708"/>
    <lineage>
        <taxon>Eukaryota</taxon>
        <taxon>Viridiplantae</taxon>
        <taxon>Streptophyta</taxon>
        <taxon>Embryophyta</taxon>
        <taxon>Tracheophyta</taxon>
        <taxon>Spermatophyta</taxon>
        <taxon>Magnoliopsida</taxon>
        <taxon>Liliopsida</taxon>
        <taxon>Poales</taxon>
        <taxon>Poaceae</taxon>
        <taxon>PACMAD clade</taxon>
        <taxon>Arundinoideae</taxon>
        <taxon>Arundineae</taxon>
        <taxon>Arundo</taxon>
    </lineage>
</organism>